<accession>A0ABR8U2N6</accession>
<protein>
    <submittedName>
        <fullName evidence="1">Uncharacterized protein</fullName>
    </submittedName>
</protein>
<evidence type="ECO:0000313" key="1">
    <source>
        <dbReference type="EMBL" id="MBD7982292.1"/>
    </source>
</evidence>
<sequence length="76" mass="8572">MWYLEGYGRESKEIVLEVQLPLLDTVTIGAALGNPEELLGAMWKVDSGVREVLSGLVEEDVLRRDDLDFFVVFLSE</sequence>
<name>A0ABR8U2N6_9CELL</name>
<reference evidence="1 2" key="1">
    <citation type="submission" date="2020-08" db="EMBL/GenBank/DDBJ databases">
        <title>A Genomic Blueprint of the Chicken Gut Microbiome.</title>
        <authorList>
            <person name="Gilroy R."/>
            <person name="Ravi A."/>
            <person name="Getino M."/>
            <person name="Pursley I."/>
            <person name="Horton D.L."/>
            <person name="Alikhan N.-F."/>
            <person name="Baker D."/>
            <person name="Gharbi K."/>
            <person name="Hall N."/>
            <person name="Watson M."/>
            <person name="Adriaenssens E.M."/>
            <person name="Foster-Nyarko E."/>
            <person name="Jarju S."/>
            <person name="Secka A."/>
            <person name="Antonio M."/>
            <person name="Oren A."/>
            <person name="Chaudhuri R."/>
            <person name="La Ragione R.M."/>
            <person name="Hildebrand F."/>
            <person name="Pallen M.J."/>
        </authorList>
    </citation>
    <scope>NUCLEOTIDE SEQUENCE [LARGE SCALE GENOMIC DNA]</scope>
    <source>
        <strain evidence="1 2">Sa2CUA9</strain>
    </source>
</reference>
<gene>
    <name evidence="1" type="ORF">H9641_16425</name>
</gene>
<organism evidence="1 2">
    <name type="scientific">Oerskovia merdavium</name>
    <dbReference type="NCBI Taxonomy" id="2762227"/>
    <lineage>
        <taxon>Bacteria</taxon>
        <taxon>Bacillati</taxon>
        <taxon>Actinomycetota</taxon>
        <taxon>Actinomycetes</taxon>
        <taxon>Micrococcales</taxon>
        <taxon>Cellulomonadaceae</taxon>
        <taxon>Oerskovia</taxon>
    </lineage>
</organism>
<comment type="caution">
    <text evidence="1">The sequence shown here is derived from an EMBL/GenBank/DDBJ whole genome shotgun (WGS) entry which is preliminary data.</text>
</comment>
<dbReference type="RefSeq" id="WP_191805506.1">
    <property type="nucleotide sequence ID" value="NZ_JACSQF010000019.1"/>
</dbReference>
<proteinExistence type="predicted"/>
<keyword evidence="2" id="KW-1185">Reference proteome</keyword>
<evidence type="ECO:0000313" key="2">
    <source>
        <dbReference type="Proteomes" id="UP000655570"/>
    </source>
</evidence>
<dbReference type="Proteomes" id="UP000655570">
    <property type="component" value="Unassembled WGS sequence"/>
</dbReference>
<dbReference type="EMBL" id="JACSQF010000019">
    <property type="protein sequence ID" value="MBD7982292.1"/>
    <property type="molecule type" value="Genomic_DNA"/>
</dbReference>